<dbReference type="PANTHER" id="PTHR43442">
    <property type="entry name" value="GLUCONOKINASE-RELATED"/>
    <property type="match status" value="1"/>
</dbReference>
<comment type="caution">
    <text evidence="10">The sequence shown here is derived from an EMBL/GenBank/DDBJ whole genome shotgun (WGS) entry which is preliminary data.</text>
</comment>
<dbReference type="PRINTS" id="PR01100">
    <property type="entry name" value="SHIKIMTKNASE"/>
</dbReference>
<keyword evidence="6 9" id="KW-0418">Kinase</keyword>
<evidence type="ECO:0000256" key="5">
    <source>
        <dbReference type="ARBA" id="ARBA00022741"/>
    </source>
</evidence>
<dbReference type="InterPro" id="IPR006001">
    <property type="entry name" value="Therm_gnt_kin"/>
</dbReference>
<evidence type="ECO:0000256" key="6">
    <source>
        <dbReference type="ARBA" id="ARBA00022777"/>
    </source>
</evidence>
<sequence length="191" mass="20857">MSDTRAVQAMTHNVAGDSLGLTRSRRIVVMGVSGSGKSTLGEALGARLGVPYLDGDTYHPPANIEKMANGEALTDADRHGWLHTLADLIRSSREHDDSLLIGCSALKHRYREQLRGGDEDLTFVYLDGSYELILARMQARDHFFSPAMLKTQFETLEAPGDDEAIRVSIAPPLEGVVDTCVQRLIAGHGER</sequence>
<dbReference type="GO" id="GO:0016301">
    <property type="term" value="F:kinase activity"/>
    <property type="evidence" value="ECO:0007669"/>
    <property type="project" value="UniProtKB-KW"/>
</dbReference>
<evidence type="ECO:0000313" key="10">
    <source>
        <dbReference type="EMBL" id="MES1927967.1"/>
    </source>
</evidence>
<comment type="pathway">
    <text evidence="1">Carbohydrate acid metabolism.</text>
</comment>
<keyword evidence="7 9" id="KW-0067">ATP-binding</keyword>
<dbReference type="InterPro" id="IPR027417">
    <property type="entry name" value="P-loop_NTPase"/>
</dbReference>
<comment type="similarity">
    <text evidence="2 9">Belongs to the gluconokinase GntK/GntV family.</text>
</comment>
<keyword evidence="11" id="KW-1185">Reference proteome</keyword>
<gene>
    <name evidence="10" type="ORF">SADO_01890</name>
</gene>
<dbReference type="Gene3D" id="3.40.50.300">
    <property type="entry name" value="P-loop containing nucleotide triphosphate hydrolases"/>
    <property type="match status" value="1"/>
</dbReference>
<evidence type="ECO:0000256" key="7">
    <source>
        <dbReference type="ARBA" id="ARBA00022840"/>
    </source>
</evidence>
<evidence type="ECO:0000256" key="3">
    <source>
        <dbReference type="ARBA" id="ARBA00012054"/>
    </source>
</evidence>
<evidence type="ECO:0000256" key="9">
    <source>
        <dbReference type="RuleBase" id="RU363066"/>
    </source>
</evidence>
<dbReference type="SUPFAM" id="SSF52540">
    <property type="entry name" value="P-loop containing nucleoside triphosphate hydrolases"/>
    <property type="match status" value="1"/>
</dbReference>
<keyword evidence="4 9" id="KW-0808">Transferase</keyword>
<keyword evidence="5 9" id="KW-0547">Nucleotide-binding</keyword>
<dbReference type="EC" id="2.7.1.12" evidence="3 9"/>
<dbReference type="CDD" id="cd02021">
    <property type="entry name" value="GntK"/>
    <property type="match status" value="1"/>
</dbReference>
<dbReference type="Pfam" id="PF01202">
    <property type="entry name" value="SKI"/>
    <property type="match status" value="1"/>
</dbReference>
<dbReference type="Proteomes" id="UP001460888">
    <property type="component" value="Unassembled WGS sequence"/>
</dbReference>
<reference evidence="10 11" key="1">
    <citation type="submission" date="2013-03" db="EMBL/GenBank/DDBJ databases">
        <title>Salinisphaera dokdonensis CL-ES53 Genome Sequencing.</title>
        <authorList>
            <person name="Li C."/>
            <person name="Lai Q."/>
            <person name="Shao Z."/>
        </authorList>
    </citation>
    <scope>NUCLEOTIDE SEQUENCE [LARGE SCALE GENOMIC DNA]</scope>
    <source>
        <strain evidence="10 11">CL-ES53</strain>
    </source>
</reference>
<accession>A0ABV2AWF9</accession>
<proteinExistence type="inferred from homology"/>
<evidence type="ECO:0000256" key="4">
    <source>
        <dbReference type="ARBA" id="ARBA00022679"/>
    </source>
</evidence>
<dbReference type="PANTHER" id="PTHR43442:SF3">
    <property type="entry name" value="GLUCONOKINASE-RELATED"/>
    <property type="match status" value="1"/>
</dbReference>
<dbReference type="InterPro" id="IPR031322">
    <property type="entry name" value="Shikimate/glucono_kinase"/>
</dbReference>
<evidence type="ECO:0000256" key="2">
    <source>
        <dbReference type="ARBA" id="ARBA00008420"/>
    </source>
</evidence>
<name>A0ABV2AWF9_9GAMM</name>
<protein>
    <recommendedName>
        <fullName evidence="3 9">Gluconokinase</fullName>
        <ecNumber evidence="3 9">2.7.1.12</ecNumber>
    </recommendedName>
</protein>
<comment type="catalytic activity">
    <reaction evidence="8 9">
        <text>D-gluconate + ATP = 6-phospho-D-gluconate + ADP + H(+)</text>
        <dbReference type="Rhea" id="RHEA:19433"/>
        <dbReference type="ChEBI" id="CHEBI:15378"/>
        <dbReference type="ChEBI" id="CHEBI:18391"/>
        <dbReference type="ChEBI" id="CHEBI:30616"/>
        <dbReference type="ChEBI" id="CHEBI:58759"/>
        <dbReference type="ChEBI" id="CHEBI:456216"/>
        <dbReference type="EC" id="2.7.1.12"/>
    </reaction>
</comment>
<evidence type="ECO:0000256" key="8">
    <source>
        <dbReference type="ARBA" id="ARBA00048090"/>
    </source>
</evidence>
<evidence type="ECO:0000256" key="1">
    <source>
        <dbReference type="ARBA" id="ARBA00004761"/>
    </source>
</evidence>
<organism evidence="10 11">
    <name type="scientific">Salinisphaera dokdonensis CL-ES53</name>
    <dbReference type="NCBI Taxonomy" id="1304272"/>
    <lineage>
        <taxon>Bacteria</taxon>
        <taxon>Pseudomonadati</taxon>
        <taxon>Pseudomonadota</taxon>
        <taxon>Gammaproteobacteria</taxon>
        <taxon>Salinisphaerales</taxon>
        <taxon>Salinisphaeraceae</taxon>
        <taxon>Salinisphaera</taxon>
    </lineage>
</organism>
<dbReference type="EMBL" id="APND01000001">
    <property type="protein sequence ID" value="MES1927967.1"/>
    <property type="molecule type" value="Genomic_DNA"/>
</dbReference>
<dbReference type="NCBIfam" id="TIGR01313">
    <property type="entry name" value="therm_gnt_kin"/>
    <property type="match status" value="1"/>
</dbReference>
<evidence type="ECO:0000313" key="11">
    <source>
        <dbReference type="Proteomes" id="UP001460888"/>
    </source>
</evidence>